<evidence type="ECO:0000313" key="4">
    <source>
        <dbReference type="EMBL" id="EDY17510.1"/>
    </source>
</evidence>
<gene>
    <name evidence="4" type="ORF">CfE428DRAFT_5027</name>
</gene>
<dbReference type="RefSeq" id="WP_006982348.1">
    <property type="nucleotide sequence ID" value="NZ_ABVL01000019.1"/>
</dbReference>
<sequence>MRYLVPALAVAVTLPLHAVDWQQYRGPSGDGKSPEKISIPAGSTPPKQVWKAPSEGGFSSFAVAGGRAFTLCLKDSDSVKQESVVAYDARTGKELWFAALNFPKYDGGGDSGAPNNKGGDGPRSTPTTDGTTVYVMSSQLVLRTFDAATGKPGWSHDLVKEFAGRNIQWENAASPLLEQGLILVGGGGPGQSLIAFNAKDGSVVWKAFDEKITHATPVPATILGQRQVIFFLQSGLLAVEPKTGKELWRYAFDYKTSTAASPVVDGDIVYCSAGYGVGAGAVRITKDGFNFKATELYRLRGNKPLANHWSTPVVKDGYLYGMFQFKEYANGPVKCVDIKTGAVKWEQPGFGPGQVILVGDRVLALADNGDLVTFAAKPDKYQEISRAKVLDGKCWTTPIVSNGMIFARSTKEAVCLDVSGK</sequence>
<reference evidence="4 5" key="1">
    <citation type="journal article" date="2011" name="J. Bacteriol.">
        <title>Genome sequence of Chthoniobacter flavus Ellin428, an aerobic heterotrophic soil bacterium.</title>
        <authorList>
            <person name="Kant R."/>
            <person name="van Passel M.W."/>
            <person name="Palva A."/>
            <person name="Lucas S."/>
            <person name="Lapidus A."/>
            <person name="Glavina Del Rio T."/>
            <person name="Dalin E."/>
            <person name="Tice H."/>
            <person name="Bruce D."/>
            <person name="Goodwin L."/>
            <person name="Pitluck S."/>
            <person name="Larimer F.W."/>
            <person name="Land M.L."/>
            <person name="Hauser L."/>
            <person name="Sangwan P."/>
            <person name="de Vos W.M."/>
            <person name="Janssen P.H."/>
            <person name="Smidt H."/>
        </authorList>
    </citation>
    <scope>NUCLEOTIDE SEQUENCE [LARGE SCALE GENOMIC DNA]</scope>
    <source>
        <strain evidence="4 5">Ellin428</strain>
    </source>
</reference>
<feature type="domain" description="Pyrrolo-quinoline quinone repeat" evidence="3">
    <location>
        <begin position="81"/>
        <end position="347"/>
    </location>
</feature>
<dbReference type="EMBL" id="ABVL01000019">
    <property type="protein sequence ID" value="EDY17510.1"/>
    <property type="molecule type" value="Genomic_DNA"/>
</dbReference>
<feature type="region of interest" description="Disordered" evidence="1">
    <location>
        <begin position="108"/>
        <end position="130"/>
    </location>
</feature>
<dbReference type="PANTHER" id="PTHR34512">
    <property type="entry name" value="CELL SURFACE PROTEIN"/>
    <property type="match status" value="1"/>
</dbReference>
<dbReference type="SMART" id="SM00564">
    <property type="entry name" value="PQQ"/>
    <property type="match status" value="5"/>
</dbReference>
<protein>
    <submittedName>
        <fullName evidence="4">Pyrrolo-quinoline quinone</fullName>
    </submittedName>
</protein>
<name>B4D7Y7_9BACT</name>
<evidence type="ECO:0000256" key="2">
    <source>
        <dbReference type="SAM" id="SignalP"/>
    </source>
</evidence>
<dbReference type="InParanoid" id="B4D7Y7"/>
<dbReference type="Proteomes" id="UP000005824">
    <property type="component" value="Unassembled WGS sequence"/>
</dbReference>
<feature type="region of interest" description="Disordered" evidence="1">
    <location>
        <begin position="25"/>
        <end position="47"/>
    </location>
</feature>
<keyword evidence="5" id="KW-1185">Reference proteome</keyword>
<dbReference type="InterPro" id="IPR018391">
    <property type="entry name" value="PQQ_b-propeller_rpt"/>
</dbReference>
<dbReference type="AlphaFoldDB" id="B4D7Y7"/>
<dbReference type="SUPFAM" id="SSF50998">
    <property type="entry name" value="Quinoprotein alcohol dehydrogenase-like"/>
    <property type="match status" value="1"/>
</dbReference>
<evidence type="ECO:0000259" key="3">
    <source>
        <dbReference type="Pfam" id="PF13360"/>
    </source>
</evidence>
<evidence type="ECO:0000313" key="5">
    <source>
        <dbReference type="Proteomes" id="UP000005824"/>
    </source>
</evidence>
<dbReference type="eggNOG" id="COG1520">
    <property type="taxonomic scope" value="Bacteria"/>
</dbReference>
<proteinExistence type="predicted"/>
<dbReference type="Gene3D" id="2.130.10.10">
    <property type="entry name" value="YVTN repeat-like/Quinoprotein amine dehydrogenase"/>
    <property type="match status" value="1"/>
</dbReference>
<dbReference type="InterPro" id="IPR015943">
    <property type="entry name" value="WD40/YVTN_repeat-like_dom_sf"/>
</dbReference>
<keyword evidence="2" id="KW-0732">Signal</keyword>
<dbReference type="InterPro" id="IPR011047">
    <property type="entry name" value="Quinoprotein_ADH-like_sf"/>
</dbReference>
<organism evidence="4 5">
    <name type="scientific">Chthoniobacter flavus Ellin428</name>
    <dbReference type="NCBI Taxonomy" id="497964"/>
    <lineage>
        <taxon>Bacteria</taxon>
        <taxon>Pseudomonadati</taxon>
        <taxon>Verrucomicrobiota</taxon>
        <taxon>Spartobacteria</taxon>
        <taxon>Chthoniobacterales</taxon>
        <taxon>Chthoniobacteraceae</taxon>
        <taxon>Chthoniobacter</taxon>
    </lineage>
</organism>
<comment type="caution">
    <text evidence="4">The sequence shown here is derived from an EMBL/GenBank/DDBJ whole genome shotgun (WGS) entry which is preliminary data.</text>
</comment>
<dbReference type="InterPro" id="IPR002372">
    <property type="entry name" value="PQQ_rpt_dom"/>
</dbReference>
<dbReference type="Pfam" id="PF13360">
    <property type="entry name" value="PQQ_2"/>
    <property type="match status" value="1"/>
</dbReference>
<feature type="chain" id="PRO_5002800625" evidence="2">
    <location>
        <begin position="19"/>
        <end position="421"/>
    </location>
</feature>
<feature type="signal peptide" evidence="2">
    <location>
        <begin position="1"/>
        <end position="18"/>
    </location>
</feature>
<dbReference type="STRING" id="497964.CfE428DRAFT_5027"/>
<evidence type="ECO:0000256" key="1">
    <source>
        <dbReference type="SAM" id="MobiDB-lite"/>
    </source>
</evidence>
<accession>B4D7Y7</accession>
<dbReference type="PANTHER" id="PTHR34512:SF30">
    <property type="entry name" value="OUTER MEMBRANE PROTEIN ASSEMBLY FACTOR BAMB"/>
    <property type="match status" value="1"/>
</dbReference>